<dbReference type="EMBL" id="WHJF01000428">
    <property type="protein sequence ID" value="NHZ67237.1"/>
    <property type="molecule type" value="Genomic_DNA"/>
</dbReference>
<dbReference type="Proteomes" id="UP000610594">
    <property type="component" value="Unassembled WGS sequence"/>
</dbReference>
<accession>A0ABX0N613</accession>
<name>A0ABX0N613_9BURK</name>
<gene>
    <name evidence="1" type="ORF">F1735_34190</name>
</gene>
<keyword evidence="2" id="KW-1185">Reference proteome</keyword>
<protein>
    <submittedName>
        <fullName evidence="1">IS5/IS1182 family transposase</fullName>
    </submittedName>
</protein>
<proteinExistence type="predicted"/>
<feature type="non-terminal residue" evidence="1">
    <location>
        <position position="87"/>
    </location>
</feature>
<evidence type="ECO:0000313" key="1">
    <source>
        <dbReference type="EMBL" id="NHZ67237.1"/>
    </source>
</evidence>
<comment type="caution">
    <text evidence="1">The sequence shown here is derived from an EMBL/GenBank/DDBJ whole genome shotgun (WGS) entry which is preliminary data.</text>
</comment>
<organism evidence="1 2">
    <name type="scientific">Massilia genomosp. 1</name>
    <dbReference type="NCBI Taxonomy" id="2609280"/>
    <lineage>
        <taxon>Bacteria</taxon>
        <taxon>Pseudomonadati</taxon>
        <taxon>Pseudomonadota</taxon>
        <taxon>Betaproteobacteria</taxon>
        <taxon>Burkholderiales</taxon>
        <taxon>Oxalobacteraceae</taxon>
        <taxon>Telluria group</taxon>
        <taxon>Massilia</taxon>
    </lineage>
</organism>
<reference evidence="1 2" key="1">
    <citation type="submission" date="2019-10" db="EMBL/GenBank/DDBJ databases">
        <title>Taxonomy of Antarctic Massilia spp.: description of Massilia rubra sp. nov., Massilia aquatica sp. nov., Massilia mucilaginosa sp. nov., Massilia frigida sp. nov. isolated from streams, lakes and regoliths.</title>
        <authorList>
            <person name="Holochova P."/>
            <person name="Sedlacek I."/>
            <person name="Kralova S."/>
            <person name="Maslanova I."/>
            <person name="Busse H.-J."/>
            <person name="Stankova E."/>
            <person name="Vrbovska V."/>
            <person name="Kovarovic V."/>
            <person name="Bartak M."/>
            <person name="Svec P."/>
            <person name="Pantucek R."/>
        </authorList>
    </citation>
    <scope>NUCLEOTIDE SEQUENCE [LARGE SCALE GENOMIC DNA]</scope>
    <source>
        <strain evidence="1 2">CCM 8694</strain>
    </source>
</reference>
<sequence>MDATRRDLIMQRWNAIQHDVLPELRAEVGVVTPKLARVAHVLEWARVEEFVAHSWCGIGRPPHVRAWLANAFVAKAVLGIGTTTGLV</sequence>
<evidence type="ECO:0000313" key="2">
    <source>
        <dbReference type="Proteomes" id="UP000610594"/>
    </source>
</evidence>